<feature type="transmembrane region" description="Helical" evidence="6">
    <location>
        <begin position="46"/>
        <end position="64"/>
    </location>
</feature>
<evidence type="ECO:0000256" key="6">
    <source>
        <dbReference type="SAM" id="Phobius"/>
    </source>
</evidence>
<evidence type="ECO:0000256" key="1">
    <source>
        <dbReference type="ARBA" id="ARBA00004651"/>
    </source>
</evidence>
<dbReference type="AlphaFoldDB" id="A0A540V589"/>
<evidence type="ECO:0000256" key="4">
    <source>
        <dbReference type="ARBA" id="ARBA00022989"/>
    </source>
</evidence>
<gene>
    <name evidence="8" type="ORF">FKZ59_02090</name>
</gene>
<dbReference type="InterPro" id="IPR011701">
    <property type="entry name" value="MFS"/>
</dbReference>
<sequence>MEENLWTKDFIITSFVNFLLTIMNFLFMVTMANFSVETYGVKVSTAGLSASIFVLGCLFGRVLVGKLIGRFGIFRVLNAGLLGAVMFSLSYFFVACKPSDVVSDFHVMFSLSYFFVKGVETLLLTRIFHGFMLGLASTALSTICVQIVPSSRKGEGISYYGLSNVLGAAIGPFLGMLFIDLNNGFRWLFTTNVVTVIVCLIIIHLARIQLPPANQPDHEKEAKVFNISDYIDKQRFQSLC</sequence>
<evidence type="ECO:0000313" key="8">
    <source>
        <dbReference type="EMBL" id="TQE91911.1"/>
    </source>
</evidence>
<dbReference type="EMBL" id="VIGD01000002">
    <property type="protein sequence ID" value="TQE91911.1"/>
    <property type="molecule type" value="Genomic_DNA"/>
</dbReference>
<feature type="transmembrane region" description="Helical" evidence="6">
    <location>
        <begin position="12"/>
        <end position="34"/>
    </location>
</feature>
<dbReference type="PANTHER" id="PTHR23531:SF1">
    <property type="entry name" value="QUINOLENE RESISTANCE PROTEIN NORA"/>
    <property type="match status" value="1"/>
</dbReference>
<keyword evidence="3 6" id="KW-0812">Transmembrane</keyword>
<dbReference type="InterPro" id="IPR036259">
    <property type="entry name" value="MFS_trans_sf"/>
</dbReference>
<evidence type="ECO:0000313" key="9">
    <source>
        <dbReference type="Proteomes" id="UP000315753"/>
    </source>
</evidence>
<dbReference type="Pfam" id="PF07690">
    <property type="entry name" value="MFS_1"/>
    <property type="match status" value="1"/>
</dbReference>
<feature type="transmembrane region" description="Helical" evidence="6">
    <location>
        <begin position="76"/>
        <end position="94"/>
    </location>
</feature>
<feature type="transmembrane region" description="Helical" evidence="6">
    <location>
        <begin position="127"/>
        <end position="148"/>
    </location>
</feature>
<dbReference type="PROSITE" id="PS00217">
    <property type="entry name" value="SUGAR_TRANSPORT_2"/>
    <property type="match status" value="1"/>
</dbReference>
<dbReference type="Proteomes" id="UP000315753">
    <property type="component" value="Unassembled WGS sequence"/>
</dbReference>
<protein>
    <submittedName>
        <fullName evidence="8">MFS transporter</fullName>
    </submittedName>
</protein>
<evidence type="ECO:0000256" key="5">
    <source>
        <dbReference type="ARBA" id="ARBA00023136"/>
    </source>
</evidence>
<organism evidence="8 9">
    <name type="scientific">Ureibacillus terrenus</name>
    <dbReference type="NCBI Taxonomy" id="118246"/>
    <lineage>
        <taxon>Bacteria</taxon>
        <taxon>Bacillati</taxon>
        <taxon>Bacillota</taxon>
        <taxon>Bacilli</taxon>
        <taxon>Bacillales</taxon>
        <taxon>Caryophanaceae</taxon>
        <taxon>Ureibacillus</taxon>
    </lineage>
</organism>
<comment type="subcellular location">
    <subcellularLocation>
        <location evidence="1">Cell membrane</location>
        <topology evidence="1">Multi-pass membrane protein</topology>
    </subcellularLocation>
</comment>
<dbReference type="RefSeq" id="WP_141601086.1">
    <property type="nucleotide sequence ID" value="NZ_VIGD01000002.1"/>
</dbReference>
<keyword evidence="4 6" id="KW-1133">Transmembrane helix</keyword>
<comment type="caution">
    <text evidence="8">The sequence shown here is derived from an EMBL/GenBank/DDBJ whole genome shotgun (WGS) entry which is preliminary data.</text>
</comment>
<dbReference type="InterPro" id="IPR020846">
    <property type="entry name" value="MFS_dom"/>
</dbReference>
<name>A0A540V589_9BACL</name>
<feature type="transmembrane region" description="Helical" evidence="6">
    <location>
        <begin position="160"/>
        <end position="179"/>
    </location>
</feature>
<evidence type="ECO:0000256" key="3">
    <source>
        <dbReference type="ARBA" id="ARBA00022692"/>
    </source>
</evidence>
<dbReference type="InterPro" id="IPR052714">
    <property type="entry name" value="MFS_Exporter"/>
</dbReference>
<dbReference type="GO" id="GO:0005886">
    <property type="term" value="C:plasma membrane"/>
    <property type="evidence" value="ECO:0007669"/>
    <property type="project" value="UniProtKB-SubCell"/>
</dbReference>
<keyword evidence="9" id="KW-1185">Reference proteome</keyword>
<feature type="domain" description="Major facilitator superfamily (MFS) profile" evidence="7">
    <location>
        <begin position="10"/>
        <end position="240"/>
    </location>
</feature>
<feature type="transmembrane region" description="Helical" evidence="6">
    <location>
        <begin position="185"/>
        <end position="206"/>
    </location>
</feature>
<dbReference type="InterPro" id="IPR005829">
    <property type="entry name" value="Sugar_transporter_CS"/>
</dbReference>
<dbReference type="Gene3D" id="1.20.1250.20">
    <property type="entry name" value="MFS general substrate transporter like domains"/>
    <property type="match status" value="1"/>
</dbReference>
<dbReference type="GO" id="GO:0022857">
    <property type="term" value="F:transmembrane transporter activity"/>
    <property type="evidence" value="ECO:0007669"/>
    <property type="project" value="InterPro"/>
</dbReference>
<evidence type="ECO:0000256" key="2">
    <source>
        <dbReference type="ARBA" id="ARBA00022448"/>
    </source>
</evidence>
<evidence type="ECO:0000259" key="7">
    <source>
        <dbReference type="PROSITE" id="PS50850"/>
    </source>
</evidence>
<keyword evidence="5 6" id="KW-0472">Membrane</keyword>
<dbReference type="PANTHER" id="PTHR23531">
    <property type="entry name" value="QUINOLENE RESISTANCE PROTEIN NORA"/>
    <property type="match status" value="1"/>
</dbReference>
<dbReference type="OrthoDB" id="9814001at2"/>
<dbReference type="SUPFAM" id="SSF103473">
    <property type="entry name" value="MFS general substrate transporter"/>
    <property type="match status" value="1"/>
</dbReference>
<dbReference type="PROSITE" id="PS50850">
    <property type="entry name" value="MFS"/>
    <property type="match status" value="1"/>
</dbReference>
<accession>A0A540V589</accession>
<reference evidence="8 9" key="1">
    <citation type="submission" date="2019-06" db="EMBL/GenBank/DDBJ databases">
        <title>Genome sequence of Ureibacillus terrenus.</title>
        <authorList>
            <person name="Maclea K.S."/>
            <person name="Simoes M."/>
        </authorList>
    </citation>
    <scope>NUCLEOTIDE SEQUENCE [LARGE SCALE GENOMIC DNA]</scope>
    <source>
        <strain evidence="8 9">ATCC BAA-384</strain>
    </source>
</reference>
<proteinExistence type="predicted"/>
<keyword evidence="2" id="KW-0813">Transport</keyword>